<accession>V3ZZ09</accession>
<dbReference type="GeneID" id="20249862"/>
<dbReference type="OMA" id="RNICCKH"/>
<feature type="transmembrane region" description="Helical" evidence="1">
    <location>
        <begin position="345"/>
        <end position="366"/>
    </location>
</feature>
<feature type="transmembrane region" description="Helical" evidence="1">
    <location>
        <begin position="165"/>
        <end position="185"/>
    </location>
</feature>
<evidence type="ECO:0000313" key="2">
    <source>
        <dbReference type="EMBL" id="ESO86241.1"/>
    </source>
</evidence>
<name>V3ZZ09_LOTGI</name>
<keyword evidence="1" id="KW-0812">Transmembrane</keyword>
<dbReference type="HOGENOM" id="CLU_698871_0_0_1"/>
<dbReference type="OrthoDB" id="6068151at2759"/>
<feature type="transmembrane region" description="Helical" evidence="1">
    <location>
        <begin position="107"/>
        <end position="128"/>
    </location>
</feature>
<gene>
    <name evidence="2" type="ORF">LOTGIDRAFT_235481</name>
</gene>
<feature type="transmembrane region" description="Helical" evidence="1">
    <location>
        <begin position="75"/>
        <end position="95"/>
    </location>
</feature>
<feature type="transmembrane region" description="Helical" evidence="1">
    <location>
        <begin position="134"/>
        <end position="153"/>
    </location>
</feature>
<feature type="transmembrane region" description="Helical" evidence="1">
    <location>
        <begin position="38"/>
        <end position="55"/>
    </location>
</feature>
<dbReference type="AlphaFoldDB" id="V3ZZ09"/>
<proteinExistence type="predicted"/>
<feature type="transmembrane region" description="Helical" evidence="1">
    <location>
        <begin position="228"/>
        <end position="247"/>
    </location>
</feature>
<dbReference type="CTD" id="20249862"/>
<keyword evidence="1" id="KW-1133">Transmembrane helix</keyword>
<reference evidence="2 3" key="1">
    <citation type="journal article" date="2013" name="Nature">
        <title>Insights into bilaterian evolution from three spiralian genomes.</title>
        <authorList>
            <person name="Simakov O."/>
            <person name="Marletaz F."/>
            <person name="Cho S.J."/>
            <person name="Edsinger-Gonzales E."/>
            <person name="Havlak P."/>
            <person name="Hellsten U."/>
            <person name="Kuo D.H."/>
            <person name="Larsson T."/>
            <person name="Lv J."/>
            <person name="Arendt D."/>
            <person name="Savage R."/>
            <person name="Osoegawa K."/>
            <person name="de Jong P."/>
            <person name="Grimwood J."/>
            <person name="Chapman J.A."/>
            <person name="Shapiro H."/>
            <person name="Aerts A."/>
            <person name="Otillar R.P."/>
            <person name="Terry A.Y."/>
            <person name="Boore J.L."/>
            <person name="Grigoriev I.V."/>
            <person name="Lindberg D.R."/>
            <person name="Seaver E.C."/>
            <person name="Weisblat D.A."/>
            <person name="Putnam N.H."/>
            <person name="Rokhsar D.S."/>
        </authorList>
    </citation>
    <scope>NUCLEOTIDE SEQUENCE [LARGE SCALE GENOMIC DNA]</scope>
</reference>
<dbReference type="RefSeq" id="XP_009063013.1">
    <property type="nucleotide sequence ID" value="XM_009064765.1"/>
</dbReference>
<feature type="transmembrane region" description="Helical" evidence="1">
    <location>
        <begin position="277"/>
        <end position="299"/>
    </location>
</feature>
<evidence type="ECO:0000313" key="3">
    <source>
        <dbReference type="Proteomes" id="UP000030746"/>
    </source>
</evidence>
<keyword evidence="3" id="KW-1185">Reference proteome</keyword>
<dbReference type="EMBL" id="KB203115">
    <property type="protein sequence ID" value="ESO86241.1"/>
    <property type="molecule type" value="Genomic_DNA"/>
</dbReference>
<feature type="transmembrane region" description="Helical" evidence="1">
    <location>
        <begin position="305"/>
        <end position="324"/>
    </location>
</feature>
<dbReference type="KEGG" id="lgi:LOTGIDRAFT_235481"/>
<keyword evidence="1" id="KW-0472">Membrane</keyword>
<protein>
    <submittedName>
        <fullName evidence="2">Uncharacterized protein</fullName>
    </submittedName>
</protein>
<organism evidence="2 3">
    <name type="scientific">Lottia gigantea</name>
    <name type="common">Giant owl limpet</name>
    <dbReference type="NCBI Taxonomy" id="225164"/>
    <lineage>
        <taxon>Eukaryota</taxon>
        <taxon>Metazoa</taxon>
        <taxon>Spiralia</taxon>
        <taxon>Lophotrochozoa</taxon>
        <taxon>Mollusca</taxon>
        <taxon>Gastropoda</taxon>
        <taxon>Patellogastropoda</taxon>
        <taxon>Lottioidea</taxon>
        <taxon>Lottiidae</taxon>
        <taxon>Lottia</taxon>
    </lineage>
</organism>
<evidence type="ECO:0000256" key="1">
    <source>
        <dbReference type="SAM" id="Phobius"/>
    </source>
</evidence>
<feature type="transmembrane region" description="Helical" evidence="1">
    <location>
        <begin position="253"/>
        <end position="270"/>
    </location>
</feature>
<dbReference type="Proteomes" id="UP000030746">
    <property type="component" value="Unassembled WGS sequence"/>
</dbReference>
<sequence length="395" mass="44119">MAADDSQNEDSMNLENRQNQFQLFMEEMDALRKRPWESFGTVSGLVVLSLFVMIMRQEASKSVVDLIAGNSNISIWLQVFIAVSEGMIVSIVISFQSNKENQSYREPLVIFAIAHSIYAMVQGYISIISDTERTSVMAIVLFEPVISACIVFFSTKSSMSVTSNVAISVTCLSAAMIVFPMHFLFGINRSVCLAILYGICVSARNVCCHHVNKEHSAVIVVRKRVIPAIFISTIFSIPACLCFYFGAKWILPAIYYVCAVAGSVGTVVILTRIINNFSVISISLFNLWVYIGYILLYSLGIRHDMVFFCLSLVTLLISQLIYFIDRGGKNSGSTLCFKLVSTEELQTRLLFLLFISTVGTLILYALTPSFSQRDLKTLKFVGLDGVFRRLLQIKD</sequence>